<dbReference type="InterPro" id="IPR011989">
    <property type="entry name" value="ARM-like"/>
</dbReference>
<comment type="caution">
    <text evidence="1">The sequence shown here is derived from an EMBL/GenBank/DDBJ whole genome shotgun (WGS) entry which is preliminary data.</text>
</comment>
<dbReference type="VEuPathDB" id="TrichDB:TRFO_09372"/>
<protein>
    <recommendedName>
        <fullName evidence="3">Importin N-terminal domain-containing protein</fullName>
    </recommendedName>
</protein>
<name>A0A1J4JEN0_9EUKA</name>
<evidence type="ECO:0000313" key="1">
    <source>
        <dbReference type="EMBL" id="OHS97654.1"/>
    </source>
</evidence>
<gene>
    <name evidence="1" type="ORF">TRFO_09372</name>
</gene>
<reference evidence="1" key="1">
    <citation type="submission" date="2016-10" db="EMBL/GenBank/DDBJ databases">
        <authorList>
            <person name="Benchimol M."/>
            <person name="Almeida L.G."/>
            <person name="Vasconcelos A.T."/>
            <person name="Perreira-Neves A."/>
            <person name="Rosa I.A."/>
            <person name="Tasca T."/>
            <person name="Bogo M.R."/>
            <person name="de Souza W."/>
        </authorList>
    </citation>
    <scope>NUCLEOTIDE SEQUENCE [LARGE SCALE GENOMIC DNA]</scope>
    <source>
        <strain evidence="1">K</strain>
    </source>
</reference>
<dbReference type="GeneID" id="94829541"/>
<dbReference type="SUPFAM" id="SSF48371">
    <property type="entry name" value="ARM repeat"/>
    <property type="match status" value="1"/>
</dbReference>
<evidence type="ECO:0000313" key="2">
    <source>
        <dbReference type="Proteomes" id="UP000179807"/>
    </source>
</evidence>
<accession>A0A1J4JEN0</accession>
<sequence>MSLDDLIASCLQEFTNQNDTIRSHAEETFKTQLENQPNNVLPILFNIIKTHPTENTAFSALIQISSYISNYLPFNNNASKFEPSTIIFFRNQILQFFSDPTFPIIIHNYMLQIIIKFYILANCGVTPPFHEIWDLLNHLFQVPIFYSDSMFLYRQLMSNEKERILIIFDKPRIDFVLSHLNLDNQKDKVESLLFLIDFWKDQPQLFNQIPILETLHSFSSDSSLTQSCNFIVTLFLEGNFKNPLFAEAFLDFLFSKLVDDSNDELFRVFCLFQILNLVCKNHTICSIIKSILPKVINILCVISYDPYKYPDLYNQVKDFLIQINNFTDVLVNNQQMIIEYTNSENLYISSLFLTVLIHPTYLEKGLFFSSHENSLIRSNGLYFLKKLIKNCPKFMIESILPVGSHLLNVFNQYNDQYALSTFSKWCLLVPQQVLINVAPLIIQLCTKHLTTITIQTGATLCLVEKELFPDISHFAELLMKQIMHLVTSNPLLLSSLMNSIPFIMKVADPEKSAQFLNFVIPYICKDKDCLFSKGMNKICHMAGTHINIYSVPIFSSLYRVFGQSESNQTLSLVVKALSQYGVLFEELCNHQFKSLCHFCEIAYDNNSDYYKVIPINALRRFCEAFPDNEELYNIVFEDAFKFFMKEKYLLVIRSLLRLILILSESKFFSGEKIEFLINNFIPIIDYTHQVFGEIMESDISIDNFELQAIENIQAFFIQIFEVFIRKCPNEILNLTKLYLIDINRYKIDVFRHLLIRYWCEIITMDVSMQSDMNSHLVLELKTILTNNLFFILENFDMNCKIIALSGFQSIILGNFCNEEQILRLLNTIHKIIESPENSVYFNTAFTVYIHIVSLYGINTVNYLDFLENLLKFLPLCININLKAFENLMTIVDFCLTKEDCIAIIAPRLIGCLIEKIRSNVINTYVLKVFAAKNQNLNPILQPLIEEIRKALK</sequence>
<keyword evidence="2" id="KW-1185">Reference proteome</keyword>
<dbReference type="Gene3D" id="1.25.10.10">
    <property type="entry name" value="Leucine-rich Repeat Variant"/>
    <property type="match status" value="1"/>
</dbReference>
<evidence type="ECO:0008006" key="3">
    <source>
        <dbReference type="Google" id="ProtNLM"/>
    </source>
</evidence>
<dbReference type="RefSeq" id="XP_068350791.1">
    <property type="nucleotide sequence ID" value="XM_068494837.1"/>
</dbReference>
<dbReference type="Proteomes" id="UP000179807">
    <property type="component" value="Unassembled WGS sequence"/>
</dbReference>
<dbReference type="InterPro" id="IPR016024">
    <property type="entry name" value="ARM-type_fold"/>
</dbReference>
<proteinExistence type="predicted"/>
<dbReference type="EMBL" id="MLAK01001104">
    <property type="protein sequence ID" value="OHS97654.1"/>
    <property type="molecule type" value="Genomic_DNA"/>
</dbReference>
<dbReference type="AlphaFoldDB" id="A0A1J4JEN0"/>
<organism evidence="1 2">
    <name type="scientific">Tritrichomonas foetus</name>
    <dbReference type="NCBI Taxonomy" id="1144522"/>
    <lineage>
        <taxon>Eukaryota</taxon>
        <taxon>Metamonada</taxon>
        <taxon>Parabasalia</taxon>
        <taxon>Tritrichomonadida</taxon>
        <taxon>Tritrichomonadidae</taxon>
        <taxon>Tritrichomonas</taxon>
    </lineage>
</organism>